<organism evidence="1 2">
    <name type="scientific">Faecalibaculum rodentium</name>
    <dbReference type="NCBI Taxonomy" id="1702221"/>
    <lineage>
        <taxon>Bacteria</taxon>
        <taxon>Bacillati</taxon>
        <taxon>Bacillota</taxon>
        <taxon>Erysipelotrichia</taxon>
        <taxon>Erysipelotrichales</taxon>
        <taxon>Erysipelotrichaceae</taxon>
        <taxon>Faecalibaculum</taxon>
    </lineage>
</organism>
<dbReference type="EMBL" id="CP011391">
    <property type="protein sequence ID" value="AMK53844.1"/>
    <property type="molecule type" value="Genomic_DNA"/>
</dbReference>
<name>A0A140DT67_9FIRM</name>
<sequence length="38" mass="4471">MGISCDEEAVKQNTHLYKRLQKCRKLFHLSHSILLKMA</sequence>
<evidence type="ECO:0000313" key="2">
    <source>
        <dbReference type="Proteomes" id="UP000069771"/>
    </source>
</evidence>
<dbReference type="AlphaFoldDB" id="A0A140DT67"/>
<reference evidence="1 2" key="1">
    <citation type="journal article" date="2016" name="Gut Pathog.">
        <title>Whole genome sequencing of "Faecalibaculum rodentium" ALO17, isolated from C57BL/6J laboratory mouse feces.</title>
        <authorList>
            <person name="Lim S."/>
            <person name="Chang D.H."/>
            <person name="Ahn S."/>
            <person name="Kim B.C."/>
        </authorList>
    </citation>
    <scope>NUCLEOTIDE SEQUENCE [LARGE SCALE GENOMIC DNA]</scope>
    <source>
        <strain evidence="1 2">Alo17</strain>
    </source>
</reference>
<accession>A0A140DT67</accession>
<keyword evidence="2" id="KW-1185">Reference proteome</keyword>
<dbReference type="Proteomes" id="UP000069771">
    <property type="component" value="Chromosome"/>
</dbReference>
<gene>
    <name evidence="1" type="ORF">AALO17_07100</name>
</gene>
<proteinExistence type="predicted"/>
<protein>
    <submittedName>
        <fullName evidence="1">Uncharacterized protein</fullName>
    </submittedName>
</protein>
<evidence type="ECO:0000313" key="1">
    <source>
        <dbReference type="EMBL" id="AMK53844.1"/>
    </source>
</evidence>
<dbReference type="KEGG" id="fro:AALO17_07100"/>